<organism evidence="2 3">
    <name type="scientific">Prymnesium parvum</name>
    <name type="common">Toxic golden alga</name>
    <dbReference type="NCBI Taxonomy" id="97485"/>
    <lineage>
        <taxon>Eukaryota</taxon>
        <taxon>Haptista</taxon>
        <taxon>Haptophyta</taxon>
        <taxon>Prymnesiophyceae</taxon>
        <taxon>Prymnesiales</taxon>
        <taxon>Prymnesiaceae</taxon>
        <taxon>Prymnesium</taxon>
    </lineage>
</organism>
<feature type="coiled-coil region" evidence="1">
    <location>
        <begin position="464"/>
        <end position="491"/>
    </location>
</feature>
<accession>A0AB34K529</accession>
<sequence length="509" mass="55783">MPAFAAKLNAQTTCSLVRRELQETMKTHLTMTNAQPGDAALHHRLERIELMLLSMQSRQEAQHEELMAQQEEQRAELLEIAARQKEHHHEVMSVLHKVLAAVRMQTGVLEALLRGDSECPRYMLLLPYVGGGGGGVPPLEMAKAKRKSAEKPSKCVLQFVDPVSMTGAGCGFELKQGEDELDECAPALGVALGALKMLSDAAADRRLGLALARPAEERRFVSGAYEKVKAKLAEAELGQVVEINEEVLAGTRRSAAELPPEYIETVQESYAAVTELLDRLTKGVSWQDQLADANKCGLVRAVHPIDGTEWVAARFRALYEVKGRAIIGMASDELARVEGGCHAAATVLTAAARGCAARRRAAEQRRVKARWEKPLVAALEEAHAHASAERYTAAQEREATRVKHERQLASLEAELNHLEEALRSELREKQELAAKLVEAETGVEHMSARLAHAEKTAAQGLLEVEMMQHELAEAKVEVAKLAGEKDELNHVAHKLSAQVAKMGASTRRR</sequence>
<dbReference type="AlphaFoldDB" id="A0AB34K529"/>
<evidence type="ECO:0000313" key="2">
    <source>
        <dbReference type="EMBL" id="KAL1528487.1"/>
    </source>
</evidence>
<protein>
    <submittedName>
        <fullName evidence="2">Uncharacterized protein</fullName>
    </submittedName>
</protein>
<keyword evidence="1" id="KW-0175">Coiled coil</keyword>
<keyword evidence="3" id="KW-1185">Reference proteome</keyword>
<evidence type="ECO:0000256" key="1">
    <source>
        <dbReference type="SAM" id="Coils"/>
    </source>
</evidence>
<dbReference type="EMBL" id="JBGBPQ010000002">
    <property type="protein sequence ID" value="KAL1528487.1"/>
    <property type="molecule type" value="Genomic_DNA"/>
</dbReference>
<comment type="caution">
    <text evidence="2">The sequence shown here is derived from an EMBL/GenBank/DDBJ whole genome shotgun (WGS) entry which is preliminary data.</text>
</comment>
<evidence type="ECO:0000313" key="3">
    <source>
        <dbReference type="Proteomes" id="UP001515480"/>
    </source>
</evidence>
<feature type="coiled-coil region" evidence="1">
    <location>
        <begin position="394"/>
        <end position="439"/>
    </location>
</feature>
<dbReference type="Proteomes" id="UP001515480">
    <property type="component" value="Unassembled WGS sequence"/>
</dbReference>
<feature type="coiled-coil region" evidence="1">
    <location>
        <begin position="53"/>
        <end position="88"/>
    </location>
</feature>
<proteinExistence type="predicted"/>
<name>A0AB34K529_PRYPA</name>
<reference evidence="2 3" key="1">
    <citation type="journal article" date="2024" name="Science">
        <title>Giant polyketide synthase enzymes in the biosynthesis of giant marine polyether toxins.</title>
        <authorList>
            <person name="Fallon T.R."/>
            <person name="Shende V.V."/>
            <person name="Wierzbicki I.H."/>
            <person name="Pendleton A.L."/>
            <person name="Watervoot N.F."/>
            <person name="Auber R.P."/>
            <person name="Gonzalez D.J."/>
            <person name="Wisecaver J.H."/>
            <person name="Moore B.S."/>
        </authorList>
    </citation>
    <scope>NUCLEOTIDE SEQUENCE [LARGE SCALE GENOMIC DNA]</scope>
    <source>
        <strain evidence="2 3">12B1</strain>
    </source>
</reference>
<gene>
    <name evidence="2" type="ORF">AB1Y20_009830</name>
</gene>